<feature type="transmembrane region" description="Helical" evidence="1">
    <location>
        <begin position="511"/>
        <end position="534"/>
    </location>
</feature>
<dbReference type="Proteomes" id="UP000001971">
    <property type="component" value="Chromosome"/>
</dbReference>
<feature type="transmembrane region" description="Helical" evidence="1">
    <location>
        <begin position="267"/>
        <end position="285"/>
    </location>
</feature>
<feature type="transmembrane region" description="Helical" evidence="1">
    <location>
        <begin position="461"/>
        <end position="479"/>
    </location>
</feature>
<feature type="transmembrane region" description="Helical" evidence="1">
    <location>
        <begin position="115"/>
        <end position="134"/>
    </location>
</feature>
<feature type="domain" description="DUF4401" evidence="3">
    <location>
        <begin position="394"/>
        <end position="724"/>
    </location>
</feature>
<keyword evidence="1" id="KW-0472">Membrane</keyword>
<dbReference type="Pfam" id="PF14351">
    <property type="entry name" value="DUF4401"/>
    <property type="match status" value="1"/>
</dbReference>
<dbReference type="KEGG" id="ypa:YPA_2546"/>
<feature type="transmembrane region" description="Helical" evidence="1">
    <location>
        <begin position="573"/>
        <end position="595"/>
    </location>
</feature>
<gene>
    <name evidence="4" type="ordered locus">YPA_2546</name>
</gene>
<feature type="transmembrane region" description="Helical" evidence="1">
    <location>
        <begin position="202"/>
        <end position="220"/>
    </location>
</feature>
<feature type="transmembrane region" description="Helical" evidence="1">
    <location>
        <begin position="485"/>
        <end position="504"/>
    </location>
</feature>
<evidence type="ECO:0000259" key="3">
    <source>
        <dbReference type="Pfam" id="PF14351"/>
    </source>
</evidence>
<feature type="domain" description="DUF2157" evidence="2">
    <location>
        <begin position="27"/>
        <end position="164"/>
    </location>
</feature>
<feature type="transmembrane region" description="Helical" evidence="1">
    <location>
        <begin position="325"/>
        <end position="344"/>
    </location>
</feature>
<accession>A0A0E1NR02</accession>
<feature type="transmembrane region" description="Helical" evidence="1">
    <location>
        <begin position="676"/>
        <end position="697"/>
    </location>
</feature>
<feature type="transmembrane region" description="Helical" evidence="1">
    <location>
        <begin position="164"/>
        <end position="182"/>
    </location>
</feature>
<proteinExistence type="predicted"/>
<feature type="transmembrane region" description="Helical" evidence="1">
    <location>
        <begin position="241"/>
        <end position="261"/>
    </location>
</feature>
<sequence>MAEPKPASWMPSHAAAQLCRQLQSLLPMHLLAPAAFEQILRYCGVRPGRQAWRLFLSRTLLLAGSLAAICGVIFFFAWNWAAMPAMAKFGIIELLIVALAILIWWRWYDAVSRTALLAAGFLFGALFAVFGQIYQTGADSWELFRAWALILLPLALLSRQGGLWFLTWLVTNIGLNLFFFSYSSPFTVSFSLFDNIFYLNTLFTYGYLLFQGLCLLAWEVTQRFSKTQSPDKTVNRWFPRLMAAYFLLSLTTPIISELTYFHFQQPGYVLLLCWVAVMAGGYWWYRYRQPDLCMLTLGVCSLLAVGTAAILTSAGWGWYRNVGSLFLIGILIALLLGAGGKLLLHWRRKMYPNQAVELSRSAYDELLVNLEQHSLLNADQKAVLLAEQGKLTLPWYIRTAFAFGGWIAALILLALLILLGFVSGMFDNLNAGTIIVVSLIGGAFAAFLLTRPGMGIQQIGLVWAIASSIGLYSGIILIQDSSSRLMLMQSLWFIPVLAVLIVVFHNDMYRFLATGTLVFMSIVTTSYALIWHLAPDNQQLFFFIPILIVTVIVMLILWLICNEIKLLATVNAPLIHPLMYGGIGGILVVCLHSIQMGNIHEFYWMSDRGLYLEQSLSYGIPAAFLLFTLIQWVLHRSKLKPLWLIAAVVTSLAAYFAPGMGFGLALLLIARYQGNQWLLGVAASFLAVYTSGWYYFLGFSLLYKSLLLIGGGVLLLVLAGVLNRVLSAGEVNQHA</sequence>
<feature type="transmembrane region" description="Helical" evidence="1">
    <location>
        <begin position="641"/>
        <end position="670"/>
    </location>
</feature>
<reference evidence="4 5" key="1">
    <citation type="journal article" date="2006" name="J. Bacteriol.">
        <title>Complete genome sequence of Yersinia pestis strains Antiqua and Nepal516: evidence of gene reduction in an emerging pathogen.</title>
        <authorList>
            <person name="Chain P.S."/>
            <person name="Hu P."/>
            <person name="Malfatti S.A."/>
            <person name="Radnedge L."/>
            <person name="Larimer F."/>
            <person name="Vergez L.M."/>
            <person name="Worsham P."/>
            <person name="Chu M.C."/>
            <person name="Andersen G.L."/>
        </authorList>
    </citation>
    <scope>NUCLEOTIDE SEQUENCE [LARGE SCALE GENOMIC DNA]</scope>
    <source>
        <strain evidence="4 5">Antiqua</strain>
    </source>
</reference>
<keyword evidence="1" id="KW-0812">Transmembrane</keyword>
<feature type="transmembrane region" description="Helical" evidence="1">
    <location>
        <begin position="429"/>
        <end position="449"/>
    </location>
</feature>
<feature type="transmembrane region" description="Helical" evidence="1">
    <location>
        <begin position="140"/>
        <end position="157"/>
    </location>
</feature>
<dbReference type="InterPro" id="IPR018677">
    <property type="entry name" value="DUF2157"/>
</dbReference>
<evidence type="ECO:0000259" key="2">
    <source>
        <dbReference type="Pfam" id="PF09925"/>
    </source>
</evidence>
<feature type="transmembrane region" description="Helical" evidence="1">
    <location>
        <begin position="400"/>
        <end position="423"/>
    </location>
</feature>
<feature type="transmembrane region" description="Helical" evidence="1">
    <location>
        <begin position="87"/>
        <end position="108"/>
    </location>
</feature>
<keyword evidence="1" id="KW-1133">Transmembrane helix</keyword>
<name>A0A0E1NR02_YERPA</name>
<feature type="transmembrane region" description="Helical" evidence="1">
    <location>
        <begin position="706"/>
        <end position="726"/>
    </location>
</feature>
<dbReference type="HOGENOM" id="CLU_022535_0_0_6"/>
<protein>
    <submittedName>
        <fullName evidence="4">Putative membrane protein</fullName>
    </submittedName>
</protein>
<feature type="transmembrane region" description="Helical" evidence="1">
    <location>
        <begin position="292"/>
        <end position="319"/>
    </location>
</feature>
<dbReference type="EMBL" id="CP000308">
    <property type="protein sequence ID" value="ABG14509.1"/>
    <property type="molecule type" value="Genomic_DNA"/>
</dbReference>
<feature type="transmembrane region" description="Helical" evidence="1">
    <location>
        <begin position="540"/>
        <end position="561"/>
    </location>
</feature>
<organism evidence="4 5">
    <name type="scientific">Yersinia pestis bv. Antiqua (strain Antiqua)</name>
    <dbReference type="NCBI Taxonomy" id="360102"/>
    <lineage>
        <taxon>Bacteria</taxon>
        <taxon>Pseudomonadati</taxon>
        <taxon>Pseudomonadota</taxon>
        <taxon>Gammaproteobacteria</taxon>
        <taxon>Enterobacterales</taxon>
        <taxon>Yersiniaceae</taxon>
        <taxon>Yersinia</taxon>
    </lineage>
</organism>
<evidence type="ECO:0000313" key="5">
    <source>
        <dbReference type="Proteomes" id="UP000001971"/>
    </source>
</evidence>
<evidence type="ECO:0000313" key="4">
    <source>
        <dbReference type="EMBL" id="ABG14509.1"/>
    </source>
</evidence>
<dbReference type="AlphaFoldDB" id="A0A0E1NR02"/>
<dbReference type="GeneID" id="57975893"/>
<dbReference type="PATRIC" id="fig|360102.15.peg.1203"/>
<dbReference type="Pfam" id="PF09925">
    <property type="entry name" value="DUF2157"/>
    <property type="match status" value="1"/>
</dbReference>
<evidence type="ECO:0000256" key="1">
    <source>
        <dbReference type="SAM" id="Phobius"/>
    </source>
</evidence>
<dbReference type="RefSeq" id="WP_002209756.1">
    <property type="nucleotide sequence ID" value="NC_008150.1"/>
</dbReference>
<feature type="transmembrane region" description="Helical" evidence="1">
    <location>
        <begin position="59"/>
        <end position="81"/>
    </location>
</feature>
<feature type="transmembrane region" description="Helical" evidence="1">
    <location>
        <begin position="615"/>
        <end position="634"/>
    </location>
</feature>
<dbReference type="InterPro" id="IPR025513">
    <property type="entry name" value="DUF4401"/>
</dbReference>